<dbReference type="Proteomes" id="UP000050413">
    <property type="component" value="Unassembled WGS sequence"/>
</dbReference>
<dbReference type="EMBL" id="FBYC01000004">
    <property type="protein sequence ID" value="CUX80836.1"/>
    <property type="molecule type" value="Genomic_DNA"/>
</dbReference>
<dbReference type="AlphaFoldDB" id="A0A0N8K6T5"/>
<organism evidence="2 3">
    <name type="scientific">Roseibaca calidilacus</name>
    <dbReference type="NCBI Taxonomy" id="1666912"/>
    <lineage>
        <taxon>Bacteria</taxon>
        <taxon>Pseudomonadati</taxon>
        <taxon>Pseudomonadota</taxon>
        <taxon>Alphaproteobacteria</taxon>
        <taxon>Rhodobacterales</taxon>
        <taxon>Paracoccaceae</taxon>
        <taxon>Roseinatronobacter</taxon>
    </lineage>
</organism>
<reference evidence="1 4" key="2">
    <citation type="submission" date="2016-01" db="EMBL/GenBank/DDBJ databases">
        <authorList>
            <person name="Varghese N."/>
        </authorList>
    </citation>
    <scope>NUCLEOTIDE SEQUENCE [LARGE SCALE GENOMIC DNA]</scope>
    <source>
        <strain evidence="1 4">HL-91</strain>
    </source>
</reference>
<keyword evidence="4" id="KW-1185">Reference proteome</keyword>
<dbReference type="Proteomes" id="UP000182045">
    <property type="component" value="Unassembled WGS sequence"/>
</dbReference>
<name>A0A0N8K6T5_9RHOB</name>
<dbReference type="Pfam" id="PF20083">
    <property type="entry name" value="DUF6477"/>
    <property type="match status" value="1"/>
</dbReference>
<gene>
    <name evidence="1" type="ORF">Ga0058931_1370</name>
    <name evidence="2" type="ORF">HLUCCA05_06650</name>
</gene>
<protein>
    <submittedName>
        <fullName evidence="2">Uncharacterized protein</fullName>
    </submittedName>
</protein>
<evidence type="ECO:0000313" key="2">
    <source>
        <dbReference type="EMBL" id="KPP89833.1"/>
    </source>
</evidence>
<comment type="caution">
    <text evidence="2">The sequence shown here is derived from an EMBL/GenBank/DDBJ whole genome shotgun (WGS) entry which is preliminary data.</text>
</comment>
<dbReference type="EMBL" id="LJSG01000020">
    <property type="protein sequence ID" value="KPP89833.1"/>
    <property type="molecule type" value="Genomic_DNA"/>
</dbReference>
<evidence type="ECO:0000313" key="4">
    <source>
        <dbReference type="Proteomes" id="UP000182045"/>
    </source>
</evidence>
<dbReference type="STRING" id="1666912.Ga0058931_1370"/>
<dbReference type="RefSeq" id="WP_072247554.1">
    <property type="nucleotide sequence ID" value="NZ_FBYC01000004.1"/>
</dbReference>
<proteinExistence type="predicted"/>
<sequence>MDQSAHGLQTTIRPRLLVVAARHGLAQYDRSRSLGRLLGLPVGHSLPEPAQAQAALTRREAEMDRARRAHDASWHPAEHVLVMTALLHEARSRSEAVAQTAL</sequence>
<dbReference type="OrthoDB" id="7875218at2"/>
<reference evidence="2 3" key="1">
    <citation type="submission" date="2015-09" db="EMBL/GenBank/DDBJ databases">
        <title>Identification and resolution of microdiversity through metagenomic sequencing of parallel consortia.</title>
        <authorList>
            <person name="Nelson W.C."/>
            <person name="Romine M.F."/>
            <person name="Lindemann S.R."/>
        </authorList>
    </citation>
    <scope>NUCLEOTIDE SEQUENCE [LARGE SCALE GENOMIC DNA]</scope>
    <source>
        <strain evidence="2">HL-91</strain>
    </source>
</reference>
<dbReference type="InterPro" id="IPR045516">
    <property type="entry name" value="DUF6477"/>
</dbReference>
<evidence type="ECO:0000313" key="1">
    <source>
        <dbReference type="EMBL" id="CUX80836.1"/>
    </source>
</evidence>
<evidence type="ECO:0000313" key="3">
    <source>
        <dbReference type="Proteomes" id="UP000050413"/>
    </source>
</evidence>
<accession>A0A0N8K6T5</accession>